<proteinExistence type="predicted"/>
<dbReference type="EMBL" id="LAZR01011207">
    <property type="protein sequence ID" value="KKM62893.1"/>
    <property type="molecule type" value="Genomic_DNA"/>
</dbReference>
<comment type="caution">
    <text evidence="1">The sequence shown here is derived from an EMBL/GenBank/DDBJ whole genome shotgun (WGS) entry which is preliminary data.</text>
</comment>
<dbReference type="AlphaFoldDB" id="A0A0F9IZZ4"/>
<sequence length="95" mass="11077">MAVSVPQIGFRYMEYNRGNPFKRTVRRTHLFCKVCEETVLTHCISKLEDWEKIRGHLKEEHDLDVGKEVPVRLLSLHLFKRVIAPLVEAAFTVEA</sequence>
<organism evidence="1">
    <name type="scientific">marine sediment metagenome</name>
    <dbReference type="NCBI Taxonomy" id="412755"/>
    <lineage>
        <taxon>unclassified sequences</taxon>
        <taxon>metagenomes</taxon>
        <taxon>ecological metagenomes</taxon>
    </lineage>
</organism>
<name>A0A0F9IZZ4_9ZZZZ</name>
<protein>
    <submittedName>
        <fullName evidence="1">Uncharacterized protein</fullName>
    </submittedName>
</protein>
<evidence type="ECO:0000313" key="1">
    <source>
        <dbReference type="EMBL" id="KKM62893.1"/>
    </source>
</evidence>
<accession>A0A0F9IZZ4</accession>
<reference evidence="1" key="1">
    <citation type="journal article" date="2015" name="Nature">
        <title>Complex archaea that bridge the gap between prokaryotes and eukaryotes.</title>
        <authorList>
            <person name="Spang A."/>
            <person name="Saw J.H."/>
            <person name="Jorgensen S.L."/>
            <person name="Zaremba-Niedzwiedzka K."/>
            <person name="Martijn J."/>
            <person name="Lind A.E."/>
            <person name="van Eijk R."/>
            <person name="Schleper C."/>
            <person name="Guy L."/>
            <person name="Ettema T.J."/>
        </authorList>
    </citation>
    <scope>NUCLEOTIDE SEQUENCE</scope>
</reference>
<gene>
    <name evidence="1" type="ORF">LCGC14_1517070</name>
</gene>